<keyword evidence="2" id="KW-1185">Reference proteome</keyword>
<reference evidence="1 2" key="1">
    <citation type="submission" date="2014-04" db="EMBL/GenBank/DDBJ databases">
        <title>Evolutionary Origins and Diversification of the Mycorrhizal Mutualists.</title>
        <authorList>
            <consortium name="DOE Joint Genome Institute"/>
            <consortium name="Mycorrhizal Genomics Consortium"/>
            <person name="Kohler A."/>
            <person name="Kuo A."/>
            <person name="Nagy L.G."/>
            <person name="Floudas D."/>
            <person name="Copeland A."/>
            <person name="Barry K.W."/>
            <person name="Cichocki N."/>
            <person name="Veneault-Fourrey C."/>
            <person name="LaButti K."/>
            <person name="Lindquist E.A."/>
            <person name="Lipzen A."/>
            <person name="Lundell T."/>
            <person name="Morin E."/>
            <person name="Murat C."/>
            <person name="Riley R."/>
            <person name="Ohm R."/>
            <person name="Sun H."/>
            <person name="Tunlid A."/>
            <person name="Henrissat B."/>
            <person name="Grigoriev I.V."/>
            <person name="Hibbett D.S."/>
            <person name="Martin F."/>
        </authorList>
    </citation>
    <scope>NUCLEOTIDE SEQUENCE [LARGE SCALE GENOMIC DNA]</scope>
    <source>
        <strain evidence="1 2">Koide BX008</strain>
    </source>
</reference>
<dbReference type="EMBL" id="KN818227">
    <property type="protein sequence ID" value="KIL68840.1"/>
    <property type="molecule type" value="Genomic_DNA"/>
</dbReference>
<proteinExistence type="predicted"/>
<protein>
    <submittedName>
        <fullName evidence="1">Uncharacterized protein</fullName>
    </submittedName>
</protein>
<organism evidence="1 2">
    <name type="scientific">Amanita muscaria (strain Koide BX008)</name>
    <dbReference type="NCBI Taxonomy" id="946122"/>
    <lineage>
        <taxon>Eukaryota</taxon>
        <taxon>Fungi</taxon>
        <taxon>Dikarya</taxon>
        <taxon>Basidiomycota</taxon>
        <taxon>Agaricomycotina</taxon>
        <taxon>Agaricomycetes</taxon>
        <taxon>Agaricomycetidae</taxon>
        <taxon>Agaricales</taxon>
        <taxon>Pluteineae</taxon>
        <taxon>Amanitaceae</taxon>
        <taxon>Amanita</taxon>
    </lineage>
</organism>
<accession>A0A0C2SZ58</accession>
<gene>
    <name evidence="1" type="ORF">M378DRAFT_157975</name>
</gene>
<evidence type="ECO:0000313" key="1">
    <source>
        <dbReference type="EMBL" id="KIL68840.1"/>
    </source>
</evidence>
<sequence>MYMVIIVDNDRQETGRKGRDWKQARRPRNMPLFTFSAIPDPVTPTLPTTSIVALACPLPTTIPGSQNA</sequence>
<name>A0A0C2SZ58_AMAMK</name>
<dbReference type="AlphaFoldDB" id="A0A0C2SZ58"/>
<dbReference type="Proteomes" id="UP000054549">
    <property type="component" value="Unassembled WGS sequence"/>
</dbReference>
<dbReference type="InParanoid" id="A0A0C2SZ58"/>
<dbReference type="HOGENOM" id="CLU_2793468_0_0_1"/>
<evidence type="ECO:0000313" key="2">
    <source>
        <dbReference type="Proteomes" id="UP000054549"/>
    </source>
</evidence>